<dbReference type="HOGENOM" id="CLU_003376_3_0_11"/>
<dbReference type="CDD" id="cd05305">
    <property type="entry name" value="L-AlaDH"/>
    <property type="match status" value="1"/>
</dbReference>
<feature type="binding site" evidence="10">
    <location>
        <position position="32"/>
    </location>
    <ligand>
        <name>substrate</name>
    </ligand>
</feature>
<protein>
    <recommendedName>
        <fullName evidence="7 8">Alanine dehydrogenase</fullName>
        <ecNumber evidence="3 8">1.4.1.1</ecNumber>
    </recommendedName>
</protein>
<evidence type="ECO:0000256" key="6">
    <source>
        <dbReference type="ARBA" id="ARBA00065528"/>
    </source>
</evidence>
<feature type="binding site" evidence="10">
    <location>
        <position position="92"/>
    </location>
    <ligand>
        <name>substrate</name>
    </ligand>
</feature>
<dbReference type="FunFam" id="3.40.50.720:FF:000049">
    <property type="entry name" value="Alanine dehydrogenase"/>
    <property type="match status" value="1"/>
</dbReference>
<evidence type="ECO:0000256" key="1">
    <source>
        <dbReference type="ARBA" id="ARBA00005206"/>
    </source>
</evidence>
<feature type="binding site" evidence="11">
    <location>
        <position position="220"/>
    </location>
    <ligand>
        <name>NAD(+)</name>
        <dbReference type="ChEBI" id="CHEBI:57540"/>
    </ligand>
</feature>
<comment type="catalytic activity">
    <reaction evidence="8">
        <text>L-alanine + NAD(+) + H2O = pyruvate + NH4(+) + NADH + H(+)</text>
        <dbReference type="Rhea" id="RHEA:18405"/>
        <dbReference type="ChEBI" id="CHEBI:15361"/>
        <dbReference type="ChEBI" id="CHEBI:15377"/>
        <dbReference type="ChEBI" id="CHEBI:15378"/>
        <dbReference type="ChEBI" id="CHEBI:28938"/>
        <dbReference type="ChEBI" id="CHEBI:57540"/>
        <dbReference type="ChEBI" id="CHEBI:57945"/>
        <dbReference type="ChEBI" id="CHEBI:57972"/>
        <dbReference type="EC" id="1.4.1.1"/>
    </reaction>
</comment>
<evidence type="ECO:0000256" key="8">
    <source>
        <dbReference type="PIRNR" id="PIRNR000183"/>
    </source>
</evidence>
<evidence type="ECO:0000313" key="16">
    <source>
        <dbReference type="Proteomes" id="UP000018291"/>
    </source>
</evidence>
<dbReference type="STRING" id="1229780.BN381_430028"/>
<comment type="pathway">
    <text evidence="1 8">Amino-acid degradation; L-alanine degradation via dehydrogenase pathway; NH(3) and pyruvate from L-alanine: step 1/1.</text>
</comment>
<dbReference type="EC" id="1.4.1.1" evidence="3 8"/>
<evidence type="ECO:0000259" key="13">
    <source>
        <dbReference type="SMART" id="SM01002"/>
    </source>
</evidence>
<dbReference type="Proteomes" id="UP000018291">
    <property type="component" value="Unassembled WGS sequence"/>
</dbReference>
<evidence type="ECO:0000256" key="4">
    <source>
        <dbReference type="ARBA" id="ARBA00023002"/>
    </source>
</evidence>
<comment type="similarity">
    <text evidence="2 8">Belongs to the AlaDH/PNT family.</text>
</comment>
<organism evidence="15 16">
    <name type="scientific">Candidatus Neomicrothrix parvicella RN1</name>
    <dbReference type="NCBI Taxonomy" id="1229780"/>
    <lineage>
        <taxon>Bacteria</taxon>
        <taxon>Bacillati</taxon>
        <taxon>Actinomycetota</taxon>
        <taxon>Acidimicrobiia</taxon>
        <taxon>Acidimicrobiales</taxon>
        <taxon>Microthrixaceae</taxon>
        <taxon>Candidatus Neomicrothrix</taxon>
    </lineage>
</organism>
<evidence type="ECO:0000313" key="15">
    <source>
        <dbReference type="EMBL" id="CCM64632.1"/>
    </source>
</evidence>
<comment type="caution">
    <text evidence="15">The sequence shown here is derived from an EMBL/GenBank/DDBJ whole genome shotgun (WGS) entry which is preliminary data.</text>
</comment>
<evidence type="ECO:0000256" key="2">
    <source>
        <dbReference type="ARBA" id="ARBA00005689"/>
    </source>
</evidence>
<dbReference type="PIRSF" id="PIRSF000183">
    <property type="entry name" value="Alanine_dh"/>
    <property type="match status" value="1"/>
</dbReference>
<dbReference type="AlphaFoldDB" id="R4Z6K8"/>
<feature type="binding site" evidence="11">
    <location>
        <position position="151"/>
    </location>
    <ligand>
        <name>NAD(+)</name>
        <dbReference type="ChEBI" id="CHEBI:57540"/>
    </ligand>
</feature>
<accession>R4Z6K8</accession>
<keyword evidence="4 8" id="KW-0560">Oxidoreductase</keyword>
<evidence type="ECO:0000256" key="12">
    <source>
        <dbReference type="PIRSR" id="PIRSR000183-4"/>
    </source>
</evidence>
<evidence type="ECO:0000256" key="5">
    <source>
        <dbReference type="ARBA" id="ARBA00023027"/>
    </source>
</evidence>
<dbReference type="UniPathway" id="UPA00527">
    <property type="reaction ID" value="UER00585"/>
</dbReference>
<evidence type="ECO:0000256" key="7">
    <source>
        <dbReference type="ARBA" id="ARBA00072341"/>
    </source>
</evidence>
<feature type="binding site" evidence="11">
    <location>
        <begin position="284"/>
        <end position="287"/>
    </location>
    <ligand>
        <name>NAD(+)</name>
        <dbReference type="ChEBI" id="CHEBI:57540"/>
    </ligand>
</feature>
<dbReference type="GO" id="GO:0042853">
    <property type="term" value="P:L-alanine catabolic process"/>
    <property type="evidence" value="ECO:0007669"/>
    <property type="project" value="UniProtKB-UniPathway"/>
</dbReference>
<feature type="active site" description="Proton donor/acceptor" evidence="9">
    <location>
        <position position="113"/>
    </location>
</feature>
<dbReference type="GO" id="GO:0000166">
    <property type="term" value="F:nucleotide binding"/>
    <property type="evidence" value="ECO:0007669"/>
    <property type="project" value="UniProtKB-KW"/>
</dbReference>
<dbReference type="GO" id="GO:0005886">
    <property type="term" value="C:plasma membrane"/>
    <property type="evidence" value="ECO:0007669"/>
    <property type="project" value="TreeGrafter"/>
</dbReference>
<dbReference type="PANTHER" id="PTHR42795:SF1">
    <property type="entry name" value="ALANINE DEHYDROGENASE"/>
    <property type="match status" value="1"/>
</dbReference>
<feature type="binding site" evidence="11">
    <location>
        <begin position="315"/>
        <end position="318"/>
    </location>
    <ligand>
        <name>NAD(+)</name>
        <dbReference type="ChEBI" id="CHEBI:57540"/>
    </ligand>
</feature>
<dbReference type="InterPro" id="IPR036291">
    <property type="entry name" value="NAD(P)-bd_dom_sf"/>
</dbReference>
<dbReference type="SUPFAM" id="SSF52283">
    <property type="entry name" value="Formate/glycerate dehydrogenase catalytic domain-like"/>
    <property type="match status" value="1"/>
</dbReference>
<dbReference type="GO" id="GO:0000286">
    <property type="term" value="F:alanine dehydrogenase activity"/>
    <property type="evidence" value="ECO:0007669"/>
    <property type="project" value="UniProtKB-UniRule"/>
</dbReference>
<dbReference type="Pfam" id="PF05222">
    <property type="entry name" value="AlaDh_PNT_N"/>
    <property type="match status" value="1"/>
</dbReference>
<dbReference type="InterPro" id="IPR008141">
    <property type="entry name" value="Ala_DH"/>
</dbReference>
<dbReference type="InterPro" id="IPR007886">
    <property type="entry name" value="AlaDH/PNT_N"/>
</dbReference>
<comment type="function">
    <text evidence="8">Catalyzes the reversible reductive amination of pyruvate to L-alanine.</text>
</comment>
<feature type="binding site" evidence="11">
    <location>
        <position position="237"/>
    </location>
    <ligand>
        <name>NAD(+)</name>
        <dbReference type="ChEBI" id="CHEBI:57540"/>
    </ligand>
</feature>
<feature type="domain" description="Alanine dehydrogenase/pyridine nucleotide transhydrogenase NAD(H)-binding" evidence="13">
    <location>
        <begin position="166"/>
        <end position="314"/>
    </location>
</feature>
<feature type="domain" description="Alanine dehydrogenase/pyridine nucleotide transhydrogenase N-terminal" evidence="14">
    <location>
        <begin position="21"/>
        <end position="154"/>
    </location>
</feature>
<evidence type="ECO:0000256" key="10">
    <source>
        <dbReference type="PIRSR" id="PIRSR000183-2"/>
    </source>
</evidence>
<dbReference type="InterPro" id="IPR008143">
    <property type="entry name" value="Ala_DH/PNT_CS2"/>
</dbReference>
<dbReference type="SMART" id="SM01002">
    <property type="entry name" value="AlaDh_PNT_C"/>
    <property type="match status" value="1"/>
</dbReference>
<evidence type="ECO:0000256" key="3">
    <source>
        <dbReference type="ARBA" id="ARBA00012897"/>
    </source>
</evidence>
<gene>
    <name evidence="15" type="primary">ald</name>
    <name evidence="15" type="ORF">BN381_430028</name>
</gene>
<keyword evidence="16" id="KW-1185">Reference proteome</keyword>
<dbReference type="NCBIfam" id="TIGR00518">
    <property type="entry name" value="alaDH"/>
    <property type="match status" value="1"/>
</dbReference>
<feature type="binding site" evidence="11">
    <location>
        <begin position="256"/>
        <end position="257"/>
    </location>
    <ligand>
        <name>NAD(+)</name>
        <dbReference type="ChEBI" id="CHEBI:57540"/>
    </ligand>
</feature>
<name>R4Z6K8_9ACTN</name>
<feature type="binding site" evidence="11">
    <location>
        <position position="215"/>
    </location>
    <ligand>
        <name>NAD(+)</name>
        <dbReference type="ChEBI" id="CHEBI:57540"/>
    </ligand>
</feature>
<evidence type="ECO:0000259" key="14">
    <source>
        <dbReference type="SMART" id="SM01003"/>
    </source>
</evidence>
<dbReference type="PROSITE" id="PS00837">
    <property type="entry name" value="ALADH_PNT_2"/>
    <property type="match status" value="1"/>
</dbReference>
<dbReference type="eggNOG" id="COG0686">
    <property type="taxonomic scope" value="Bacteria"/>
</dbReference>
<dbReference type="SUPFAM" id="SSF51735">
    <property type="entry name" value="NAD(P)-binding Rossmann-fold domains"/>
    <property type="match status" value="1"/>
</dbReference>
<dbReference type="EMBL" id="CANL01000038">
    <property type="protein sequence ID" value="CCM64632.1"/>
    <property type="molecule type" value="Genomic_DNA"/>
</dbReference>
<dbReference type="InterPro" id="IPR007698">
    <property type="entry name" value="AlaDH/PNT_NAD(H)-bd"/>
</dbReference>
<sequence>MSNSTLPQPSDAPESRPLCVGVPTEIKNDEHRVAITPDGVRELSRHGAPVLVQAGAGAGAAIPDEAYAASGAEIVADAAEVWQRADLVCKVKEPLAEEFEHFRPGLTLFTFLHLAAYPLVADALMEHQVTGIAYETVQTGEGALPLLAPMSEVAGRMSVQVGAHFLERHHGGRGVLLGGVPGVRPARVAVLGAGNVGWNAARMAAGLGAEVDLLDKSVDRLRWVDEVRTGSITTLTSNRGQVERAVAEADLVIGAVLVPGGRAPVVVSDDMVRGMKPGAVIVDIAIDQGGCIETSHETTHENPTFEQHDVVHYAVGNMPGAVPHTSTYALTNVTLPYLAALTEHGVSRATAADPALALGVNTAGGHLTNAAVAESIGKVAVSLPETLPT</sequence>
<comment type="subunit">
    <text evidence="6">Homohexamer. Trimer of dimers.</text>
</comment>
<feature type="active site" description="Proton donor/acceptor" evidence="9">
    <location>
        <position position="287"/>
    </location>
</feature>
<dbReference type="PANTHER" id="PTHR42795">
    <property type="entry name" value="ALANINE DEHYDROGENASE"/>
    <property type="match status" value="1"/>
</dbReference>
<reference evidence="15 16" key="1">
    <citation type="journal article" date="2013" name="ISME J.">
        <title>Metabolic model for the filamentous 'Candidatus Microthrix parvicella' based on genomic and metagenomic analyses.</title>
        <authorList>
            <person name="Jon McIlroy S."/>
            <person name="Kristiansen R."/>
            <person name="Albertsen M."/>
            <person name="Michael Karst S."/>
            <person name="Rossetti S."/>
            <person name="Lund Nielsen J."/>
            <person name="Tandoi V."/>
            <person name="James Seviour R."/>
            <person name="Nielsen P.H."/>
        </authorList>
    </citation>
    <scope>NUCLEOTIDE SEQUENCE [LARGE SCALE GENOMIC DNA]</scope>
    <source>
        <strain evidence="15 16">RN1</strain>
    </source>
</reference>
<dbReference type="RefSeq" id="WP_012228847.1">
    <property type="nucleotide sequence ID" value="NZ_HG422565.1"/>
</dbReference>
<dbReference type="Gene3D" id="3.40.50.720">
    <property type="entry name" value="NAD(P)-binding Rossmann-like Domain"/>
    <property type="match status" value="2"/>
</dbReference>
<feature type="binding site" evidence="12">
    <location>
        <position position="344"/>
    </location>
    <ligand>
        <name>Mg(2+)</name>
        <dbReference type="ChEBI" id="CHEBI:18420"/>
    </ligand>
</feature>
<dbReference type="Pfam" id="PF01262">
    <property type="entry name" value="AlaDh_PNT_C"/>
    <property type="match status" value="1"/>
</dbReference>
<evidence type="ECO:0000256" key="11">
    <source>
        <dbReference type="PIRSR" id="PIRSR000183-3"/>
    </source>
</evidence>
<keyword evidence="5 8" id="KW-0520">NAD</keyword>
<keyword evidence="11" id="KW-0547">Nucleotide-binding</keyword>
<proteinExistence type="inferred from homology"/>
<evidence type="ECO:0000256" key="9">
    <source>
        <dbReference type="PIRSR" id="PIRSR000183-1"/>
    </source>
</evidence>
<dbReference type="SMART" id="SM01003">
    <property type="entry name" value="AlaDh_PNT_N"/>
    <property type="match status" value="1"/>
</dbReference>